<dbReference type="GO" id="GO:0005576">
    <property type="term" value="C:extracellular region"/>
    <property type="evidence" value="ECO:0007669"/>
    <property type="project" value="UniProtKB-SubCell"/>
</dbReference>
<keyword evidence="6" id="KW-0975">Bacterial flagellum</keyword>
<dbReference type="GO" id="GO:0009424">
    <property type="term" value="C:bacterial-type flagellum hook"/>
    <property type="evidence" value="ECO:0007669"/>
    <property type="project" value="InterPro"/>
</dbReference>
<dbReference type="GO" id="GO:0044780">
    <property type="term" value="P:bacterial-type flagellum assembly"/>
    <property type="evidence" value="ECO:0007669"/>
    <property type="project" value="InterPro"/>
</dbReference>
<dbReference type="SUPFAM" id="SSF64518">
    <property type="entry name" value="Phase 1 flagellin"/>
    <property type="match status" value="1"/>
</dbReference>
<proteinExistence type="inferred from homology"/>
<keyword evidence="9" id="KW-0969">Cilium</keyword>
<dbReference type="Pfam" id="PF06429">
    <property type="entry name" value="Flg_bbr_C"/>
    <property type="match status" value="1"/>
</dbReference>
<organism evidence="9 10">
    <name type="scientific">Hyphomicrobium album</name>
    <dbReference type="NCBI Taxonomy" id="2665159"/>
    <lineage>
        <taxon>Bacteria</taxon>
        <taxon>Pseudomonadati</taxon>
        <taxon>Pseudomonadota</taxon>
        <taxon>Alphaproteobacteria</taxon>
        <taxon>Hyphomicrobiales</taxon>
        <taxon>Hyphomicrobiaceae</taxon>
        <taxon>Hyphomicrobium</taxon>
    </lineage>
</organism>
<name>A0A6I3KQ39_9HYPH</name>
<dbReference type="EMBL" id="WMBQ01000001">
    <property type="protein sequence ID" value="MTD94821.1"/>
    <property type="molecule type" value="Genomic_DNA"/>
</dbReference>
<dbReference type="Proteomes" id="UP000440694">
    <property type="component" value="Unassembled WGS sequence"/>
</dbReference>
<dbReference type="InterPro" id="IPR010930">
    <property type="entry name" value="Flg_bb/hook_C_dom"/>
</dbReference>
<keyword evidence="10" id="KW-1185">Reference proteome</keyword>
<dbReference type="NCBIfam" id="TIGR02492">
    <property type="entry name" value="flgK_ends"/>
    <property type="match status" value="1"/>
</dbReference>
<dbReference type="GO" id="GO:0005198">
    <property type="term" value="F:structural molecule activity"/>
    <property type="evidence" value="ECO:0007669"/>
    <property type="project" value="InterPro"/>
</dbReference>
<comment type="similarity">
    <text evidence="3">Belongs to the flagella basal body rod proteins family.</text>
</comment>
<sequence length="489" mass="50902">MSLSASLNTALSSLATTAEQTSVLSRNIARVGDPTASRKNANVITMPGSGVRLASVTRVVNVALFNNVLSTTSSVAGQRAIADALDQLEQTINDTELDSSPAALMQKLANAIQQYASAPDSIAHAQSAVAVARDVATALNSATDLVQNVRSQADAEISGSVDSLNTLLSRFQSVNAEVVKGTRSGADVTDYLDQRDQLLKQISEEIGIRATTRANNDMAIYTDSGVTLFDVTARSVSFQPTSIYGAATTGNAVYADGVPITGSSATMGVGSGRIVGLVKVRDDLATTYQSQLDEVARGLISAFAESDQSAVPALPDVPGLFTWSGAPALPPGGSITPGLAGAIRVNALVDPDQGGNAKLLRDGGIGGAAYLYNSGGVSGYTDRLEQLQEQMNAAQSFDPAAKLSSSATLNSFASSSAAWLEEARRTASDEADYRSTLLERSSEALNKVTGVNLDEEMTLMLELERTYQASSKLISTIDAMLGALLASMR</sequence>
<dbReference type="PANTHER" id="PTHR30033:SF1">
    <property type="entry name" value="FLAGELLAR HOOK-ASSOCIATED PROTEIN 1"/>
    <property type="match status" value="1"/>
</dbReference>
<evidence type="ECO:0000256" key="2">
    <source>
        <dbReference type="ARBA" id="ARBA00004613"/>
    </source>
</evidence>
<dbReference type="AlphaFoldDB" id="A0A6I3KQ39"/>
<keyword evidence="9" id="KW-0282">Flagellum</keyword>
<accession>A0A6I3KQ39</accession>
<evidence type="ECO:0000256" key="1">
    <source>
        <dbReference type="ARBA" id="ARBA00004365"/>
    </source>
</evidence>
<evidence type="ECO:0000313" key="9">
    <source>
        <dbReference type="EMBL" id="MTD94821.1"/>
    </source>
</evidence>
<evidence type="ECO:0000256" key="6">
    <source>
        <dbReference type="ARBA" id="ARBA00023143"/>
    </source>
</evidence>
<keyword evidence="5" id="KW-0964">Secreted</keyword>
<evidence type="ECO:0000259" key="7">
    <source>
        <dbReference type="Pfam" id="PF06429"/>
    </source>
</evidence>
<evidence type="ECO:0000256" key="5">
    <source>
        <dbReference type="ARBA" id="ARBA00022525"/>
    </source>
</evidence>
<keyword evidence="9" id="KW-0966">Cell projection</keyword>
<dbReference type="RefSeq" id="WP_154739195.1">
    <property type="nucleotide sequence ID" value="NZ_WMBQ01000001.1"/>
</dbReference>
<comment type="caution">
    <text evidence="9">The sequence shown here is derived from an EMBL/GenBank/DDBJ whole genome shotgun (WGS) entry which is preliminary data.</text>
</comment>
<evidence type="ECO:0000259" key="8">
    <source>
        <dbReference type="Pfam" id="PF22638"/>
    </source>
</evidence>
<dbReference type="PANTHER" id="PTHR30033">
    <property type="entry name" value="FLAGELLAR HOOK-ASSOCIATED PROTEIN 1"/>
    <property type="match status" value="1"/>
</dbReference>
<dbReference type="InterPro" id="IPR002371">
    <property type="entry name" value="FlgK"/>
</dbReference>
<dbReference type="Pfam" id="PF22638">
    <property type="entry name" value="FlgK_D1"/>
    <property type="match status" value="1"/>
</dbReference>
<evidence type="ECO:0000313" key="10">
    <source>
        <dbReference type="Proteomes" id="UP000440694"/>
    </source>
</evidence>
<reference evidence="9 10" key="1">
    <citation type="submission" date="2019-11" db="EMBL/GenBank/DDBJ databases">
        <title>Identification of a novel strain.</title>
        <authorList>
            <person name="Xu Q."/>
            <person name="Wang G."/>
        </authorList>
    </citation>
    <scope>NUCLEOTIDE SEQUENCE [LARGE SCALE GENOMIC DNA]</scope>
    <source>
        <strain evidence="10">xq</strain>
    </source>
</reference>
<gene>
    <name evidence="9" type="primary">flgK</name>
    <name evidence="9" type="ORF">GIW81_10810</name>
</gene>
<evidence type="ECO:0000256" key="3">
    <source>
        <dbReference type="ARBA" id="ARBA00009677"/>
    </source>
</evidence>
<evidence type="ECO:0000256" key="4">
    <source>
        <dbReference type="ARBA" id="ARBA00016244"/>
    </source>
</evidence>
<dbReference type="InterPro" id="IPR053927">
    <property type="entry name" value="FlgK_helical"/>
</dbReference>
<protein>
    <recommendedName>
        <fullName evidence="4">Flagellar hook-associated protein 1</fullName>
    </recommendedName>
</protein>
<feature type="domain" description="Flagellar basal-body/hook protein C-terminal" evidence="7">
    <location>
        <begin position="449"/>
        <end position="485"/>
    </location>
</feature>
<feature type="domain" description="Flagellar hook-associated protein FlgK helical" evidence="8">
    <location>
        <begin position="85"/>
        <end position="308"/>
    </location>
</feature>
<comment type="subcellular location">
    <subcellularLocation>
        <location evidence="1">Bacterial flagellum</location>
    </subcellularLocation>
    <subcellularLocation>
        <location evidence="2">Secreted</location>
    </subcellularLocation>
</comment>